<dbReference type="EMBL" id="JAVXUP010003665">
    <property type="protein sequence ID" value="KAK2998406.1"/>
    <property type="molecule type" value="Genomic_DNA"/>
</dbReference>
<dbReference type="InterPro" id="IPR013094">
    <property type="entry name" value="AB_hydrolase_3"/>
</dbReference>
<dbReference type="InterPro" id="IPR029058">
    <property type="entry name" value="AB_hydrolase_fold"/>
</dbReference>
<comment type="similarity">
    <text evidence="1">Belongs to the 'GDXG' lipolytic enzyme family.</text>
</comment>
<feature type="domain" description="Alpha/beta hydrolase fold-3" evidence="2">
    <location>
        <begin position="78"/>
        <end position="303"/>
    </location>
</feature>
<organism evidence="3 4">
    <name type="scientific">Escallonia herrerae</name>
    <dbReference type="NCBI Taxonomy" id="1293975"/>
    <lineage>
        <taxon>Eukaryota</taxon>
        <taxon>Viridiplantae</taxon>
        <taxon>Streptophyta</taxon>
        <taxon>Embryophyta</taxon>
        <taxon>Tracheophyta</taxon>
        <taxon>Spermatophyta</taxon>
        <taxon>Magnoliopsida</taxon>
        <taxon>eudicotyledons</taxon>
        <taxon>Gunneridae</taxon>
        <taxon>Pentapetalae</taxon>
        <taxon>asterids</taxon>
        <taxon>campanulids</taxon>
        <taxon>Escalloniales</taxon>
        <taxon>Escalloniaceae</taxon>
        <taxon>Escallonia</taxon>
    </lineage>
</organism>
<keyword evidence="4" id="KW-1185">Reference proteome</keyword>
<comment type="caution">
    <text evidence="3">The sequence shown here is derived from an EMBL/GenBank/DDBJ whole genome shotgun (WGS) entry which is preliminary data.</text>
</comment>
<name>A0AA88UYQ8_9ASTE</name>
<dbReference type="Pfam" id="PF07859">
    <property type="entry name" value="Abhydrolase_3"/>
    <property type="match status" value="1"/>
</dbReference>
<protein>
    <recommendedName>
        <fullName evidence="2">Alpha/beta hydrolase fold-3 domain-containing protein</fullName>
    </recommendedName>
</protein>
<evidence type="ECO:0000256" key="1">
    <source>
        <dbReference type="ARBA" id="ARBA00010515"/>
    </source>
</evidence>
<dbReference type="AlphaFoldDB" id="A0AA88UYQ8"/>
<dbReference type="SUPFAM" id="SSF53474">
    <property type="entry name" value="alpha/beta-Hydrolases"/>
    <property type="match status" value="1"/>
</dbReference>
<dbReference type="Proteomes" id="UP001188597">
    <property type="component" value="Unassembled WGS sequence"/>
</dbReference>
<sequence length="326" mass="35592">MATSNPEIAYEFLPLLRVYKDGHVERFLGTETLPAGFDPQTGVSSKDVNIVPETDVYARLYLPLKLTENSKNHKLPVVVYYHGGAFCLSTASSQNYHNYLNRLVAEAGIVAVSVNYRRPPEDPLPVAYEDSLAALQWVASHENSHGPEPWLNAHGDFGRLFMLGVSAGANIVHNVAMMAGNAGSELGVEILGAGLVHPFFWGSKSIGSEGVSVSTDLVSKSNNDRLWPFVCPSNPDNDDPRVNPVAEGAPSLAGLGCRRVLVSVAEKDLLRDRGWLYYEALGRSGWTGVVEIHETKGEGHGFHLFNLDGENARDLIRKLAAFFNSY</sequence>
<dbReference type="InterPro" id="IPR050466">
    <property type="entry name" value="Carboxylest/Gibb_receptor"/>
</dbReference>
<accession>A0AA88UYQ8</accession>
<dbReference type="Gene3D" id="3.40.50.1820">
    <property type="entry name" value="alpha/beta hydrolase"/>
    <property type="match status" value="1"/>
</dbReference>
<evidence type="ECO:0000313" key="3">
    <source>
        <dbReference type="EMBL" id="KAK2998406.1"/>
    </source>
</evidence>
<reference evidence="3" key="1">
    <citation type="submission" date="2022-12" db="EMBL/GenBank/DDBJ databases">
        <title>Draft genome assemblies for two species of Escallonia (Escalloniales).</title>
        <authorList>
            <person name="Chanderbali A."/>
            <person name="Dervinis C."/>
            <person name="Anghel I."/>
            <person name="Soltis D."/>
            <person name="Soltis P."/>
            <person name="Zapata F."/>
        </authorList>
    </citation>
    <scope>NUCLEOTIDE SEQUENCE</scope>
    <source>
        <strain evidence="3">UCBG64.0493</strain>
        <tissue evidence="3">Leaf</tissue>
    </source>
</reference>
<dbReference type="GO" id="GO:0016787">
    <property type="term" value="F:hydrolase activity"/>
    <property type="evidence" value="ECO:0007669"/>
    <property type="project" value="InterPro"/>
</dbReference>
<evidence type="ECO:0000313" key="4">
    <source>
        <dbReference type="Proteomes" id="UP001188597"/>
    </source>
</evidence>
<dbReference type="PANTHER" id="PTHR23024:SF458">
    <property type="entry name" value="ALPHA_BETA HYDROLASE FOLD-3 DOMAIN-CONTAINING PROTEIN"/>
    <property type="match status" value="1"/>
</dbReference>
<gene>
    <name evidence="3" type="ORF">RJ639_023425</name>
</gene>
<evidence type="ECO:0000259" key="2">
    <source>
        <dbReference type="Pfam" id="PF07859"/>
    </source>
</evidence>
<dbReference type="PANTHER" id="PTHR23024">
    <property type="entry name" value="ARYLACETAMIDE DEACETYLASE"/>
    <property type="match status" value="1"/>
</dbReference>
<proteinExistence type="inferred from homology"/>